<evidence type="ECO:0000313" key="8">
    <source>
        <dbReference type="Proteomes" id="UP000316225"/>
    </source>
</evidence>
<feature type="transmembrane region" description="Helical" evidence="6">
    <location>
        <begin position="59"/>
        <end position="85"/>
    </location>
</feature>
<feature type="transmembrane region" description="Helical" evidence="6">
    <location>
        <begin position="238"/>
        <end position="259"/>
    </location>
</feature>
<dbReference type="InterPro" id="IPR002549">
    <property type="entry name" value="AI-2E-like"/>
</dbReference>
<dbReference type="OrthoDB" id="106838at2"/>
<dbReference type="PANTHER" id="PTHR21716:SF4">
    <property type="entry name" value="TRANSMEMBRANE PROTEIN 245"/>
    <property type="match status" value="1"/>
</dbReference>
<keyword evidence="8" id="KW-1185">Reference proteome</keyword>
<dbReference type="AlphaFoldDB" id="A0A562NV06"/>
<accession>A0A562NV06</accession>
<name>A0A562NV06_9RHOB</name>
<organism evidence="7 8">
    <name type="scientific">Paracoccus sulfuroxidans</name>
    <dbReference type="NCBI Taxonomy" id="384678"/>
    <lineage>
        <taxon>Bacteria</taxon>
        <taxon>Pseudomonadati</taxon>
        <taxon>Pseudomonadota</taxon>
        <taxon>Alphaproteobacteria</taxon>
        <taxon>Rhodobacterales</taxon>
        <taxon>Paracoccaceae</taxon>
        <taxon>Paracoccus</taxon>
    </lineage>
</organism>
<feature type="transmembrane region" description="Helical" evidence="6">
    <location>
        <begin position="153"/>
        <end position="175"/>
    </location>
</feature>
<evidence type="ECO:0000256" key="5">
    <source>
        <dbReference type="ARBA" id="ARBA00023136"/>
    </source>
</evidence>
<feature type="transmembrane region" description="Helical" evidence="6">
    <location>
        <begin position="7"/>
        <end position="25"/>
    </location>
</feature>
<evidence type="ECO:0000313" key="7">
    <source>
        <dbReference type="EMBL" id="TWI35870.1"/>
    </source>
</evidence>
<comment type="subcellular location">
    <subcellularLocation>
        <location evidence="1">Membrane</location>
        <topology evidence="1">Multi-pass membrane protein</topology>
    </subcellularLocation>
</comment>
<evidence type="ECO:0000256" key="3">
    <source>
        <dbReference type="ARBA" id="ARBA00022692"/>
    </source>
</evidence>
<comment type="similarity">
    <text evidence="2">Belongs to the autoinducer-2 exporter (AI-2E) (TC 2.A.86) family.</text>
</comment>
<feature type="transmembrane region" description="Helical" evidence="6">
    <location>
        <begin position="266"/>
        <end position="289"/>
    </location>
</feature>
<comment type="caution">
    <text evidence="7">The sequence shown here is derived from an EMBL/GenBank/DDBJ whole genome shotgun (WGS) entry which is preliminary data.</text>
</comment>
<protein>
    <submittedName>
        <fullName evidence="7">Putative PurR-regulated permease PerM</fullName>
    </submittedName>
</protein>
<dbReference type="GO" id="GO:0016020">
    <property type="term" value="C:membrane"/>
    <property type="evidence" value="ECO:0007669"/>
    <property type="project" value="UniProtKB-SubCell"/>
</dbReference>
<keyword evidence="4 6" id="KW-1133">Transmembrane helix</keyword>
<dbReference type="RefSeq" id="WP_145396929.1">
    <property type="nucleotide sequence ID" value="NZ_VLKU01000003.1"/>
</dbReference>
<dbReference type="Proteomes" id="UP000316225">
    <property type="component" value="Unassembled WGS sequence"/>
</dbReference>
<feature type="transmembrane region" description="Helical" evidence="6">
    <location>
        <begin position="215"/>
        <end position="232"/>
    </location>
</feature>
<feature type="transmembrane region" description="Helical" evidence="6">
    <location>
        <begin position="309"/>
        <end position="339"/>
    </location>
</feature>
<dbReference type="EMBL" id="VLKU01000003">
    <property type="protein sequence ID" value="TWI35870.1"/>
    <property type="molecule type" value="Genomic_DNA"/>
</dbReference>
<evidence type="ECO:0000256" key="2">
    <source>
        <dbReference type="ARBA" id="ARBA00009773"/>
    </source>
</evidence>
<proteinExistence type="inferred from homology"/>
<keyword evidence="3 6" id="KW-0812">Transmembrane</keyword>
<dbReference type="PANTHER" id="PTHR21716">
    <property type="entry name" value="TRANSMEMBRANE PROTEIN"/>
    <property type="match status" value="1"/>
</dbReference>
<evidence type="ECO:0000256" key="6">
    <source>
        <dbReference type="SAM" id="Phobius"/>
    </source>
</evidence>
<evidence type="ECO:0000256" key="4">
    <source>
        <dbReference type="ARBA" id="ARBA00022989"/>
    </source>
</evidence>
<gene>
    <name evidence="7" type="ORF">IQ24_01228</name>
</gene>
<dbReference type="Pfam" id="PF01594">
    <property type="entry name" value="AI-2E_transport"/>
    <property type="match status" value="1"/>
</dbReference>
<sequence>MASYRISTAFITVMVIASVMLIAVIRPYYGAVLWAVILAILFHPLYLRALGWTRGRPGFAAFISVMICILLVVIPFIMLVSLLAAEAARAYQMLTSAPPDIASMLDRAWTALPDSVHNLLDRLNLPTASEVAARFSTVLENVLQFMGKGFYSFSQGAIGFTIAFGVALYLLFFMFRDGVQLSQTLRIASPLTPRQTDVLLNTFASVVTATVKGNIIIAAIQGAIGGVTLWFLGIGAPILWGVVMAVLSLIPAVGAGLIWAPIGIYLLMTGAVGKGIILLLVGTFVISLVDNLLRPRLVGGQINMPDYLVLVSTLGGLAVLGVNGFVVGPLVAALFLAVWRLYIEAKADAPTLPLPADETAEP</sequence>
<evidence type="ECO:0000256" key="1">
    <source>
        <dbReference type="ARBA" id="ARBA00004141"/>
    </source>
</evidence>
<reference evidence="7 8" key="1">
    <citation type="journal article" date="2015" name="Stand. Genomic Sci.">
        <title>Genomic Encyclopedia of Bacterial and Archaeal Type Strains, Phase III: the genomes of soil and plant-associated and newly described type strains.</title>
        <authorList>
            <person name="Whitman W.B."/>
            <person name="Woyke T."/>
            <person name="Klenk H.P."/>
            <person name="Zhou Y."/>
            <person name="Lilburn T.G."/>
            <person name="Beck B.J."/>
            <person name="De Vos P."/>
            <person name="Vandamme P."/>
            <person name="Eisen J.A."/>
            <person name="Garrity G."/>
            <person name="Hugenholtz P."/>
            <person name="Kyrpides N.C."/>
        </authorList>
    </citation>
    <scope>NUCLEOTIDE SEQUENCE [LARGE SCALE GENOMIC DNA]</scope>
    <source>
        <strain evidence="7 8">CGMCC 1.5364</strain>
    </source>
</reference>
<keyword evidence="5 6" id="KW-0472">Membrane</keyword>
<feature type="transmembrane region" description="Helical" evidence="6">
    <location>
        <begin position="31"/>
        <end position="47"/>
    </location>
</feature>